<dbReference type="SUPFAM" id="SSF56112">
    <property type="entry name" value="Protein kinase-like (PK-like)"/>
    <property type="match status" value="1"/>
</dbReference>
<dbReference type="GO" id="GO:0005524">
    <property type="term" value="F:ATP binding"/>
    <property type="evidence" value="ECO:0007669"/>
    <property type="project" value="UniProtKB-KW"/>
</dbReference>
<feature type="compositionally biased region" description="Basic and acidic residues" evidence="6">
    <location>
        <begin position="215"/>
        <end position="227"/>
    </location>
</feature>
<gene>
    <name evidence="8" type="ORF">TL16_g11281</name>
</gene>
<feature type="compositionally biased region" description="Low complexity" evidence="6">
    <location>
        <begin position="437"/>
        <end position="447"/>
    </location>
</feature>
<dbReference type="PROSITE" id="PS00108">
    <property type="entry name" value="PROTEIN_KINASE_ST"/>
    <property type="match status" value="1"/>
</dbReference>
<keyword evidence="5" id="KW-0067">ATP-binding</keyword>
<evidence type="ECO:0000256" key="2">
    <source>
        <dbReference type="ARBA" id="ARBA00022679"/>
    </source>
</evidence>
<dbReference type="PANTHER" id="PTHR11584:SF369">
    <property type="entry name" value="MITOGEN-ACTIVATED PROTEIN KINASE KINASE KINASE 19-RELATED"/>
    <property type="match status" value="1"/>
</dbReference>
<evidence type="ECO:0000313" key="9">
    <source>
        <dbReference type="Proteomes" id="UP001162640"/>
    </source>
</evidence>
<feature type="region of interest" description="Disordered" evidence="6">
    <location>
        <begin position="356"/>
        <end position="389"/>
    </location>
</feature>
<feature type="region of interest" description="Disordered" evidence="6">
    <location>
        <begin position="426"/>
        <end position="454"/>
    </location>
</feature>
<dbReference type="PANTHER" id="PTHR11584">
    <property type="entry name" value="SERINE/THREONINE PROTEIN KINASE"/>
    <property type="match status" value="1"/>
</dbReference>
<feature type="compositionally biased region" description="Low complexity" evidence="6">
    <location>
        <begin position="360"/>
        <end position="370"/>
    </location>
</feature>
<feature type="compositionally biased region" description="Low complexity" evidence="6">
    <location>
        <begin position="250"/>
        <end position="260"/>
    </location>
</feature>
<evidence type="ECO:0000256" key="5">
    <source>
        <dbReference type="ARBA" id="ARBA00022840"/>
    </source>
</evidence>
<evidence type="ECO:0000256" key="6">
    <source>
        <dbReference type="SAM" id="MobiDB-lite"/>
    </source>
</evidence>
<dbReference type="EMBL" id="BLQM01000419">
    <property type="protein sequence ID" value="GMH88855.1"/>
    <property type="molecule type" value="Genomic_DNA"/>
</dbReference>
<dbReference type="PROSITE" id="PS50011">
    <property type="entry name" value="PROTEIN_KINASE_DOM"/>
    <property type="match status" value="1"/>
</dbReference>
<proteinExistence type="predicted"/>
<evidence type="ECO:0000259" key="7">
    <source>
        <dbReference type="PROSITE" id="PS50011"/>
    </source>
</evidence>
<keyword evidence="1" id="KW-0723">Serine/threonine-protein kinase</keyword>
<dbReference type="SMART" id="SM00220">
    <property type="entry name" value="S_TKc"/>
    <property type="match status" value="1"/>
</dbReference>
<keyword evidence="2" id="KW-0808">Transferase</keyword>
<feature type="compositionally biased region" description="Basic residues" evidence="6">
    <location>
        <begin position="228"/>
        <end position="240"/>
    </location>
</feature>
<dbReference type="InterPro" id="IPR011009">
    <property type="entry name" value="Kinase-like_dom_sf"/>
</dbReference>
<dbReference type="GO" id="GO:0004674">
    <property type="term" value="F:protein serine/threonine kinase activity"/>
    <property type="evidence" value="ECO:0007669"/>
    <property type="project" value="UniProtKB-KW"/>
</dbReference>
<feature type="domain" description="Protein kinase" evidence="7">
    <location>
        <begin position="1"/>
        <end position="337"/>
    </location>
</feature>
<feature type="compositionally biased region" description="Low complexity" evidence="6">
    <location>
        <begin position="295"/>
        <end position="308"/>
    </location>
</feature>
<comment type="caution">
    <text evidence="8">The sequence shown here is derived from an EMBL/GenBank/DDBJ whole genome shotgun (WGS) entry which is preliminary data.</text>
</comment>
<dbReference type="AlphaFoldDB" id="A0A9W7BME3"/>
<dbReference type="InterPro" id="IPR000719">
    <property type="entry name" value="Prot_kinase_dom"/>
</dbReference>
<dbReference type="Proteomes" id="UP001162640">
    <property type="component" value="Unassembled WGS sequence"/>
</dbReference>
<accession>A0A9W7BME3</accession>
<evidence type="ECO:0000313" key="8">
    <source>
        <dbReference type="EMBL" id="GMH88855.1"/>
    </source>
</evidence>
<feature type="region of interest" description="Disordered" evidence="6">
    <location>
        <begin position="189"/>
        <end position="323"/>
    </location>
</feature>
<feature type="compositionally biased region" description="Polar residues" evidence="6">
    <location>
        <begin position="374"/>
        <end position="387"/>
    </location>
</feature>
<feature type="region of interest" description="Disordered" evidence="6">
    <location>
        <begin position="158"/>
        <end position="177"/>
    </location>
</feature>
<dbReference type="InterPro" id="IPR008271">
    <property type="entry name" value="Ser/Thr_kinase_AS"/>
</dbReference>
<dbReference type="Gene3D" id="1.10.510.10">
    <property type="entry name" value="Transferase(Phosphotransferase) domain 1"/>
    <property type="match status" value="1"/>
</dbReference>
<organism evidence="8 9">
    <name type="scientific">Triparma laevis f. inornata</name>
    <dbReference type="NCBI Taxonomy" id="1714386"/>
    <lineage>
        <taxon>Eukaryota</taxon>
        <taxon>Sar</taxon>
        <taxon>Stramenopiles</taxon>
        <taxon>Ochrophyta</taxon>
        <taxon>Bolidophyceae</taxon>
        <taxon>Parmales</taxon>
        <taxon>Triparmaceae</taxon>
        <taxon>Triparma</taxon>
    </lineage>
</organism>
<evidence type="ECO:0000256" key="1">
    <source>
        <dbReference type="ARBA" id="ARBA00022527"/>
    </source>
</evidence>
<sequence length="575" mass="64288">MKNIAVKRMGLTSHSVSEVTAIENEIDLLRSLNHKNIVQYLGTENLPHLMQLNIFLQHATGGSLRQQLNENWGSLSEPSTQICTLQILQGLEYLHSQGVNHRDIKGANVLVNEDGRLLLTDFGASKRQAAESVASGLKGTPHWMAPEVIKGQQAAMAEAEGSSLPSTAMLPGPIKVDNEKGSGGVILASELDNREDPEVTAKATNEPDALSEGNSNKEKESEKEKETKKKKKKKNGRKLPKTPSDSQLEQQPQPQSNQNPNPNPAPEMPARPAKKSSDKQLDEKKDTPSRPLPTAPANTAAPTLQQQQEELKQMMEEQARKTAKLQQEIDAQQQKVLQQQQVQQEIYVQQQHMQEREYLEQQQDQYQQQRQRTHSQPPTMQPPQKNSPRAKLRIKTDFHQQQYLQNAAPSPRWTNLNVTPLGAGERPSGAPAGQFVNNTNNSFTTTNPRKMSNSSSVRQQAMQELARSEFDSYQQHKHRMAVSAGELKKFEKTFSSVNLLSVAGHQTNKDSEQQSALDLCLEYRSMLDRINADIASHTRKNVSDFSGLDDIARNEGLENFQRILAELGPNTPKRK</sequence>
<dbReference type="Pfam" id="PF00069">
    <property type="entry name" value="Pkinase"/>
    <property type="match status" value="1"/>
</dbReference>
<evidence type="ECO:0000256" key="4">
    <source>
        <dbReference type="ARBA" id="ARBA00022777"/>
    </source>
</evidence>
<reference evidence="9" key="1">
    <citation type="journal article" date="2023" name="Commun. Biol.">
        <title>Genome analysis of Parmales, the sister group of diatoms, reveals the evolutionary specialization of diatoms from phago-mixotrophs to photoautotrophs.</title>
        <authorList>
            <person name="Ban H."/>
            <person name="Sato S."/>
            <person name="Yoshikawa S."/>
            <person name="Yamada K."/>
            <person name="Nakamura Y."/>
            <person name="Ichinomiya M."/>
            <person name="Sato N."/>
            <person name="Blanc-Mathieu R."/>
            <person name="Endo H."/>
            <person name="Kuwata A."/>
            <person name="Ogata H."/>
        </authorList>
    </citation>
    <scope>NUCLEOTIDE SEQUENCE [LARGE SCALE GENOMIC DNA]</scope>
</reference>
<feature type="compositionally biased region" description="Basic and acidic residues" evidence="6">
    <location>
        <begin position="309"/>
        <end position="320"/>
    </location>
</feature>
<keyword evidence="3" id="KW-0547">Nucleotide-binding</keyword>
<protein>
    <recommendedName>
        <fullName evidence="7">Protein kinase domain-containing protein</fullName>
    </recommendedName>
</protein>
<evidence type="ECO:0000256" key="3">
    <source>
        <dbReference type="ARBA" id="ARBA00022741"/>
    </source>
</evidence>
<feature type="compositionally biased region" description="Basic and acidic residues" evidence="6">
    <location>
        <begin position="275"/>
        <end position="288"/>
    </location>
</feature>
<keyword evidence="4" id="KW-0418">Kinase</keyword>
<name>A0A9W7BME3_9STRA</name>